<keyword evidence="15" id="KW-1185">Reference proteome</keyword>
<feature type="chain" id="PRO_5016345149" description="Outer-membrane lipoprotein LolB" evidence="13">
    <location>
        <begin position="24"/>
        <end position="197"/>
    </location>
</feature>
<dbReference type="InterPro" id="IPR004565">
    <property type="entry name" value="OM_lipoprot_LolB"/>
</dbReference>
<comment type="subcellular location">
    <subcellularLocation>
        <location evidence="1">Cell outer membrane</location>
        <topology evidence="1">Lipid-anchor</topology>
    </subcellularLocation>
</comment>
<reference evidence="14 15" key="1">
    <citation type="submission" date="2018-06" db="EMBL/GenBank/DDBJ databases">
        <title>Azoarcus communis strain SWub3 genome.</title>
        <authorList>
            <person name="Zorraquino Salvo V."/>
            <person name="Toubiana D."/>
            <person name="Blumwald E."/>
        </authorList>
    </citation>
    <scope>NUCLEOTIDE SEQUENCE [LARGE SCALE GENOMIC DNA]</scope>
    <source>
        <strain evidence="14 15">SWub3</strain>
    </source>
</reference>
<keyword evidence="12 14" id="KW-0449">Lipoprotein</keyword>
<protein>
    <recommendedName>
        <fullName evidence="4">Outer-membrane lipoprotein LolB</fullName>
    </recommendedName>
</protein>
<keyword evidence="11" id="KW-0998">Cell outer membrane</keyword>
<evidence type="ECO:0000256" key="2">
    <source>
        <dbReference type="ARBA" id="ARBA00009696"/>
    </source>
</evidence>
<feature type="signal peptide" evidence="13">
    <location>
        <begin position="1"/>
        <end position="23"/>
    </location>
</feature>
<evidence type="ECO:0000256" key="6">
    <source>
        <dbReference type="ARBA" id="ARBA00022729"/>
    </source>
</evidence>
<dbReference type="PROSITE" id="PS51257">
    <property type="entry name" value="PROKAR_LIPOPROTEIN"/>
    <property type="match status" value="1"/>
</dbReference>
<dbReference type="OrthoDB" id="9797618at2"/>
<keyword evidence="7" id="KW-0653">Protein transport</keyword>
<name>A0A323V075_9RHOO</name>
<evidence type="ECO:0000256" key="1">
    <source>
        <dbReference type="ARBA" id="ARBA00004459"/>
    </source>
</evidence>
<evidence type="ECO:0000313" key="14">
    <source>
        <dbReference type="EMBL" id="PZA17503.1"/>
    </source>
</evidence>
<dbReference type="GO" id="GO:0015031">
    <property type="term" value="P:protein transport"/>
    <property type="evidence" value="ECO:0007669"/>
    <property type="project" value="UniProtKB-KW"/>
</dbReference>
<keyword evidence="8" id="KW-0472">Membrane</keyword>
<evidence type="ECO:0000313" key="15">
    <source>
        <dbReference type="Proteomes" id="UP000248259"/>
    </source>
</evidence>
<keyword evidence="10" id="KW-0143">Chaperone</keyword>
<accession>A0A323V075</accession>
<dbReference type="NCBIfam" id="TIGR00548">
    <property type="entry name" value="lolB"/>
    <property type="match status" value="1"/>
</dbReference>
<dbReference type="CDD" id="cd16326">
    <property type="entry name" value="LolB"/>
    <property type="match status" value="1"/>
</dbReference>
<dbReference type="InterPro" id="IPR029046">
    <property type="entry name" value="LolA/LolB/LppX"/>
</dbReference>
<evidence type="ECO:0000256" key="5">
    <source>
        <dbReference type="ARBA" id="ARBA00022448"/>
    </source>
</evidence>
<comment type="subunit">
    <text evidence="3">Monomer.</text>
</comment>
<evidence type="ECO:0000256" key="7">
    <source>
        <dbReference type="ARBA" id="ARBA00022927"/>
    </source>
</evidence>
<proteinExistence type="inferred from homology"/>
<evidence type="ECO:0000256" key="11">
    <source>
        <dbReference type="ARBA" id="ARBA00023237"/>
    </source>
</evidence>
<comment type="caution">
    <text evidence="14">The sequence shown here is derived from an EMBL/GenBank/DDBJ whole genome shotgun (WGS) entry which is preliminary data.</text>
</comment>
<dbReference type="RefSeq" id="WP_110523518.1">
    <property type="nucleotide sequence ID" value="NZ_QKOE01000003.1"/>
</dbReference>
<evidence type="ECO:0000256" key="4">
    <source>
        <dbReference type="ARBA" id="ARBA00016202"/>
    </source>
</evidence>
<evidence type="ECO:0000256" key="9">
    <source>
        <dbReference type="ARBA" id="ARBA00023139"/>
    </source>
</evidence>
<dbReference type="Proteomes" id="UP000248259">
    <property type="component" value="Unassembled WGS sequence"/>
</dbReference>
<organism evidence="14 15">
    <name type="scientific">Parazoarcus communis SWub3 = DSM 12120</name>
    <dbReference type="NCBI Taxonomy" id="1121029"/>
    <lineage>
        <taxon>Bacteria</taxon>
        <taxon>Pseudomonadati</taxon>
        <taxon>Pseudomonadota</taxon>
        <taxon>Betaproteobacteria</taxon>
        <taxon>Rhodocyclales</taxon>
        <taxon>Zoogloeaceae</taxon>
        <taxon>Parazoarcus</taxon>
    </lineage>
</organism>
<dbReference type="Pfam" id="PF03550">
    <property type="entry name" value="LolB"/>
    <property type="match status" value="1"/>
</dbReference>
<evidence type="ECO:0000256" key="10">
    <source>
        <dbReference type="ARBA" id="ARBA00023186"/>
    </source>
</evidence>
<evidence type="ECO:0000256" key="12">
    <source>
        <dbReference type="ARBA" id="ARBA00023288"/>
    </source>
</evidence>
<dbReference type="EMBL" id="QKOE01000003">
    <property type="protein sequence ID" value="PZA17503.1"/>
    <property type="molecule type" value="Genomic_DNA"/>
</dbReference>
<keyword evidence="6 13" id="KW-0732">Signal</keyword>
<evidence type="ECO:0000256" key="13">
    <source>
        <dbReference type="SAM" id="SignalP"/>
    </source>
</evidence>
<sequence>MTPCKSGGGWSRSLALCASIALSACSTTPPSAVPAIAARTAHPAFELEGRLSANDEHRSVSGPFDWRHTPLHDQWTAYSPLGQILAELHATPSGAELTLADGQRLGAASVAELLPALIGIDLPFAQLPGWVQAVPDGSAEVRHTDGQGRPALVFDRGWRIDYTEYQDPAPGALPRRIDISRGEARIRLIIDRWSPQP</sequence>
<evidence type="ECO:0000256" key="3">
    <source>
        <dbReference type="ARBA" id="ARBA00011245"/>
    </source>
</evidence>
<gene>
    <name evidence="14" type="primary">lolB</name>
    <name evidence="14" type="ORF">DNK49_06490</name>
</gene>
<keyword evidence="9" id="KW-0564">Palmitate</keyword>
<dbReference type="Gene3D" id="2.50.20.10">
    <property type="entry name" value="Lipoprotein localisation LolA/LolB/LppX"/>
    <property type="match status" value="1"/>
</dbReference>
<keyword evidence="5" id="KW-0813">Transport</keyword>
<comment type="similarity">
    <text evidence="2">Belongs to the LolB family.</text>
</comment>
<evidence type="ECO:0000256" key="8">
    <source>
        <dbReference type="ARBA" id="ARBA00023136"/>
    </source>
</evidence>
<dbReference type="SUPFAM" id="SSF89392">
    <property type="entry name" value="Prokaryotic lipoproteins and lipoprotein localization factors"/>
    <property type="match status" value="1"/>
</dbReference>
<dbReference type="AlphaFoldDB" id="A0A323V075"/>
<dbReference type="GO" id="GO:0009279">
    <property type="term" value="C:cell outer membrane"/>
    <property type="evidence" value="ECO:0007669"/>
    <property type="project" value="UniProtKB-SubCell"/>
</dbReference>